<dbReference type="Pfam" id="PF05199">
    <property type="entry name" value="GMC_oxred_C"/>
    <property type="match status" value="1"/>
</dbReference>
<dbReference type="Gene3D" id="3.50.50.60">
    <property type="entry name" value="FAD/NAD(P)-binding domain"/>
    <property type="match status" value="1"/>
</dbReference>
<evidence type="ECO:0000313" key="4">
    <source>
        <dbReference type="EMBL" id="RQT14972.1"/>
    </source>
</evidence>
<name>A0A3N8PTN2_9BURK</name>
<protein>
    <recommendedName>
        <fullName evidence="3">Glucose-methanol-choline oxidoreductase C-terminal domain-containing protein</fullName>
    </recommendedName>
</protein>
<keyword evidence="2" id="KW-0520">NAD</keyword>
<comment type="caution">
    <text evidence="4">The sequence shown here is derived from an EMBL/GenBank/DDBJ whole genome shotgun (WGS) entry which is preliminary data.</text>
</comment>
<dbReference type="EMBL" id="QTQV01000009">
    <property type="protein sequence ID" value="RQT14972.1"/>
    <property type="molecule type" value="Genomic_DNA"/>
</dbReference>
<sequence length="182" mass="19740">MQLYFNPLSYVLPESGGMPCVEPYSGYTIFFAPCRPTSRGSIELTSPDIQAPPRIDQDYLTTEHDREEAVAGSRMARRLAATFALGRITAEEVWPAGTVFDDASMLRFFRAQSGSIYHVCGSCAMGHDPQRAVVDARLRVHGFAGLRIIDAPIFPNITSGNINAPTIMVAEKGAAMILEGAA</sequence>
<dbReference type="Proteomes" id="UP000277921">
    <property type="component" value="Unassembled WGS sequence"/>
</dbReference>
<evidence type="ECO:0000256" key="1">
    <source>
        <dbReference type="ARBA" id="ARBA00010790"/>
    </source>
</evidence>
<dbReference type="SUPFAM" id="SSF54373">
    <property type="entry name" value="FAD-linked reductases, C-terminal domain"/>
    <property type="match status" value="1"/>
</dbReference>
<reference evidence="4 5" key="1">
    <citation type="submission" date="2018-08" db="EMBL/GenBank/DDBJ databases">
        <title>Comparative analysis of Burkholderia isolates from Puerto Rico.</title>
        <authorList>
            <person name="Hall C."/>
            <person name="Sahl J."/>
            <person name="Wagner D."/>
        </authorList>
    </citation>
    <scope>NUCLEOTIDE SEQUENCE [LARGE SCALE GENOMIC DNA]</scope>
    <source>
        <strain evidence="4 5">Bp9025</strain>
    </source>
</reference>
<dbReference type="InterPro" id="IPR036188">
    <property type="entry name" value="FAD/NAD-bd_sf"/>
</dbReference>
<dbReference type="PANTHER" id="PTHR11552">
    <property type="entry name" value="GLUCOSE-METHANOL-CHOLINE GMC OXIDOREDUCTASE"/>
    <property type="match status" value="1"/>
</dbReference>
<evidence type="ECO:0000256" key="2">
    <source>
        <dbReference type="ARBA" id="ARBA00023027"/>
    </source>
</evidence>
<dbReference type="SUPFAM" id="SSF51905">
    <property type="entry name" value="FAD/NAD(P)-binding domain"/>
    <property type="match status" value="1"/>
</dbReference>
<evidence type="ECO:0000313" key="5">
    <source>
        <dbReference type="Proteomes" id="UP000277921"/>
    </source>
</evidence>
<evidence type="ECO:0000259" key="3">
    <source>
        <dbReference type="Pfam" id="PF05199"/>
    </source>
</evidence>
<dbReference type="PANTHER" id="PTHR11552:SF147">
    <property type="entry name" value="CHOLINE DEHYDROGENASE, MITOCHONDRIAL"/>
    <property type="match status" value="1"/>
</dbReference>
<dbReference type="InterPro" id="IPR012132">
    <property type="entry name" value="GMC_OxRdtase"/>
</dbReference>
<dbReference type="GO" id="GO:0016614">
    <property type="term" value="F:oxidoreductase activity, acting on CH-OH group of donors"/>
    <property type="evidence" value="ECO:0007669"/>
    <property type="project" value="InterPro"/>
</dbReference>
<gene>
    <name evidence="4" type="ORF">DF051_17650</name>
</gene>
<dbReference type="RefSeq" id="WP_124580086.1">
    <property type="nucleotide sequence ID" value="NZ_QTQV01000009.1"/>
</dbReference>
<proteinExistence type="inferred from homology"/>
<organism evidence="4 5">
    <name type="scientific">Burkholderia contaminans</name>
    <dbReference type="NCBI Taxonomy" id="488447"/>
    <lineage>
        <taxon>Bacteria</taxon>
        <taxon>Pseudomonadati</taxon>
        <taxon>Pseudomonadota</taxon>
        <taxon>Betaproteobacteria</taxon>
        <taxon>Burkholderiales</taxon>
        <taxon>Burkholderiaceae</taxon>
        <taxon>Burkholderia</taxon>
        <taxon>Burkholderia cepacia complex</taxon>
    </lineage>
</organism>
<dbReference type="GO" id="GO:0050660">
    <property type="term" value="F:flavin adenine dinucleotide binding"/>
    <property type="evidence" value="ECO:0007669"/>
    <property type="project" value="InterPro"/>
</dbReference>
<dbReference type="InterPro" id="IPR007867">
    <property type="entry name" value="GMC_OxRtase_C"/>
</dbReference>
<dbReference type="AlphaFoldDB" id="A0A3N8PTN2"/>
<comment type="similarity">
    <text evidence="1">Belongs to the GMC oxidoreductase family.</text>
</comment>
<accession>A0A3N8PTN2</accession>
<feature type="domain" description="Glucose-methanol-choline oxidoreductase C-terminal" evidence="3">
    <location>
        <begin position="36"/>
        <end position="170"/>
    </location>
</feature>
<dbReference type="Gene3D" id="3.30.560.10">
    <property type="entry name" value="Glucose Oxidase, domain 3"/>
    <property type="match status" value="1"/>
</dbReference>